<proteinExistence type="inferred from homology"/>
<reference evidence="6 7" key="1">
    <citation type="submission" date="2016-12" db="EMBL/GenBank/DDBJ databases">
        <title>Genome sequencing of Methylocaldum marinum.</title>
        <authorList>
            <person name="Takeuchi M."/>
            <person name="Kamagata Y."/>
            <person name="Hiraoka S."/>
            <person name="Oshima K."/>
            <person name="Hattori M."/>
            <person name="Iwasaki W."/>
        </authorList>
    </citation>
    <scope>NUCLEOTIDE SEQUENCE [LARGE SCALE GENOMIC DNA]</scope>
    <source>
        <strain evidence="6 7">S8</strain>
    </source>
</reference>
<evidence type="ECO:0000313" key="7">
    <source>
        <dbReference type="Proteomes" id="UP000266313"/>
    </source>
</evidence>
<dbReference type="InterPro" id="IPR020841">
    <property type="entry name" value="PKS_Beta-ketoAc_synthase_dom"/>
</dbReference>
<evidence type="ECO:0000259" key="5">
    <source>
        <dbReference type="PROSITE" id="PS52004"/>
    </source>
</evidence>
<dbReference type="GO" id="GO:0006633">
    <property type="term" value="P:fatty acid biosynthetic process"/>
    <property type="evidence" value="ECO:0007669"/>
    <property type="project" value="TreeGrafter"/>
</dbReference>
<dbReference type="Pfam" id="PF02801">
    <property type="entry name" value="Ketoacyl-synt_C"/>
    <property type="match status" value="1"/>
</dbReference>
<evidence type="ECO:0000256" key="1">
    <source>
        <dbReference type="ARBA" id="ARBA00005194"/>
    </source>
</evidence>
<dbReference type="AlphaFoldDB" id="A0A250KU24"/>
<protein>
    <submittedName>
        <fullName evidence="6">3-oxoacyl-[acyl-carrier-protein] synthase 2</fullName>
    </submittedName>
</protein>
<evidence type="ECO:0000256" key="2">
    <source>
        <dbReference type="ARBA" id="ARBA00008467"/>
    </source>
</evidence>
<comment type="pathway">
    <text evidence="1">Lipid metabolism; fatty acid biosynthesis.</text>
</comment>
<evidence type="ECO:0000256" key="3">
    <source>
        <dbReference type="ARBA" id="ARBA00022679"/>
    </source>
</evidence>
<name>A0A250KU24_9GAMM</name>
<accession>A0A250KU24</accession>
<dbReference type="NCBIfam" id="NF005589">
    <property type="entry name" value="PRK07314.1"/>
    <property type="match status" value="1"/>
</dbReference>
<dbReference type="InterPro" id="IPR014030">
    <property type="entry name" value="Ketoacyl_synth_N"/>
</dbReference>
<dbReference type="InterPro" id="IPR016039">
    <property type="entry name" value="Thiolase-like"/>
</dbReference>
<dbReference type="InterPro" id="IPR000794">
    <property type="entry name" value="Beta-ketoacyl_synthase"/>
</dbReference>
<dbReference type="SMART" id="SM00825">
    <property type="entry name" value="PKS_KS"/>
    <property type="match status" value="1"/>
</dbReference>
<gene>
    <name evidence="6" type="ORF">sS8_3202</name>
</gene>
<dbReference type="RefSeq" id="WP_119630400.1">
    <property type="nucleotide sequence ID" value="NZ_AP017928.1"/>
</dbReference>
<dbReference type="OrthoDB" id="9808669at2"/>
<dbReference type="Pfam" id="PF00109">
    <property type="entry name" value="ketoacyl-synt"/>
    <property type="match status" value="1"/>
</dbReference>
<dbReference type="Gene3D" id="3.40.47.10">
    <property type="match status" value="1"/>
</dbReference>
<keyword evidence="7" id="KW-1185">Reference proteome</keyword>
<dbReference type="Proteomes" id="UP000266313">
    <property type="component" value="Chromosome"/>
</dbReference>
<dbReference type="EMBL" id="AP017928">
    <property type="protein sequence ID" value="BBA35145.1"/>
    <property type="molecule type" value="Genomic_DNA"/>
</dbReference>
<dbReference type="PANTHER" id="PTHR11712">
    <property type="entry name" value="POLYKETIDE SYNTHASE-RELATED"/>
    <property type="match status" value="1"/>
</dbReference>
<dbReference type="CDD" id="cd00834">
    <property type="entry name" value="KAS_I_II"/>
    <property type="match status" value="1"/>
</dbReference>
<evidence type="ECO:0000313" key="6">
    <source>
        <dbReference type="EMBL" id="BBA35145.1"/>
    </source>
</evidence>
<dbReference type="FunFam" id="3.40.47.10:FF:000029">
    <property type="entry name" value="3-oxoacyl-[acyl-carrier-protein] synthase 1"/>
    <property type="match status" value="1"/>
</dbReference>
<dbReference type="GO" id="GO:0005829">
    <property type="term" value="C:cytosol"/>
    <property type="evidence" value="ECO:0007669"/>
    <property type="project" value="TreeGrafter"/>
</dbReference>
<evidence type="ECO:0000256" key="4">
    <source>
        <dbReference type="RuleBase" id="RU003694"/>
    </source>
</evidence>
<dbReference type="PANTHER" id="PTHR11712:SF336">
    <property type="entry name" value="3-OXOACYL-[ACYL-CARRIER-PROTEIN] SYNTHASE, MITOCHONDRIAL"/>
    <property type="match status" value="1"/>
</dbReference>
<organism evidence="6 7">
    <name type="scientific">Methylocaldum marinum</name>
    <dbReference type="NCBI Taxonomy" id="1432792"/>
    <lineage>
        <taxon>Bacteria</taxon>
        <taxon>Pseudomonadati</taxon>
        <taxon>Pseudomonadota</taxon>
        <taxon>Gammaproteobacteria</taxon>
        <taxon>Methylococcales</taxon>
        <taxon>Methylococcaceae</taxon>
        <taxon>Methylocaldum</taxon>
    </lineage>
</organism>
<sequence>MKRIAITGIGIISPIGNNVSQFEASLRLGRSGVKENRWHDTEGFASNQLGKIEGFEIPADIGSRAKRHYSSVDLYALAAAMEAVDSARLPVNSAVHAGTGVVLGSGGAVADTEAYVTRAIRHEPRRPSRLLATNPDNAGNAVAAHFGFHGPRSSIMTACSSGATAVGYAADFIREGYADVMLAGGVEAASYVTLSGFNALGALSPTLSRPFDLNRDGIVLGEAAAVLVLEDLDHALRRKAPILAEFVSYGLTSDANHITAPHPEGDGMARAMNMALRKGGIQPKQIRYINAHGTGTQLNDKSETAAVKRVFGEKPDGLCMSTIKPMIGHTLSAAGAIEAAATVLSLQGQFVPPTLNYQTPDPGCDLDYVPNRARNHTMEYAMSNSLAFGGNNTSLIFRRYEG</sequence>
<dbReference type="InterPro" id="IPR014031">
    <property type="entry name" value="Ketoacyl_synth_C"/>
</dbReference>
<keyword evidence="3 4" id="KW-0808">Transferase</keyword>
<dbReference type="KEGG" id="mmai:sS8_3202"/>
<feature type="domain" description="Ketosynthase family 3 (KS3)" evidence="5">
    <location>
        <begin position="1"/>
        <end position="399"/>
    </location>
</feature>
<comment type="similarity">
    <text evidence="2 4">Belongs to the thiolase-like superfamily. Beta-ketoacyl-ACP synthases family.</text>
</comment>
<dbReference type="SUPFAM" id="SSF53901">
    <property type="entry name" value="Thiolase-like"/>
    <property type="match status" value="2"/>
</dbReference>
<dbReference type="GO" id="GO:0004315">
    <property type="term" value="F:3-oxoacyl-[acyl-carrier-protein] synthase activity"/>
    <property type="evidence" value="ECO:0007669"/>
    <property type="project" value="TreeGrafter"/>
</dbReference>
<dbReference type="PROSITE" id="PS52004">
    <property type="entry name" value="KS3_2"/>
    <property type="match status" value="1"/>
</dbReference>